<dbReference type="Gene3D" id="3.20.20.140">
    <property type="entry name" value="Metal-dependent hydrolases"/>
    <property type="match status" value="1"/>
</dbReference>
<accession>A0A382Y5X2</accession>
<gene>
    <name evidence="2" type="ORF">METZ01_LOCUS430752</name>
</gene>
<proteinExistence type="predicted"/>
<dbReference type="Gene3D" id="3.10.310.70">
    <property type="match status" value="1"/>
</dbReference>
<dbReference type="Pfam" id="PF07969">
    <property type="entry name" value="Amidohydro_3"/>
    <property type="match status" value="1"/>
</dbReference>
<dbReference type="PANTHER" id="PTHR22642:SF2">
    <property type="entry name" value="PROTEIN LONG AFTER FAR-RED 3"/>
    <property type="match status" value="1"/>
</dbReference>
<feature type="non-terminal residue" evidence="2">
    <location>
        <position position="266"/>
    </location>
</feature>
<reference evidence="2" key="1">
    <citation type="submission" date="2018-05" db="EMBL/GenBank/DDBJ databases">
        <authorList>
            <person name="Lanie J.A."/>
            <person name="Ng W.-L."/>
            <person name="Kazmierczak K.M."/>
            <person name="Andrzejewski T.M."/>
            <person name="Davidsen T.M."/>
            <person name="Wayne K.J."/>
            <person name="Tettelin H."/>
            <person name="Glass J.I."/>
            <person name="Rusch D."/>
            <person name="Podicherti R."/>
            <person name="Tsui H.-C.T."/>
            <person name="Winkler M.E."/>
        </authorList>
    </citation>
    <scope>NUCLEOTIDE SEQUENCE</scope>
</reference>
<dbReference type="PANTHER" id="PTHR22642">
    <property type="entry name" value="IMIDAZOLONEPROPIONASE"/>
    <property type="match status" value="1"/>
</dbReference>
<sequence>MNSYLPKATHVAVREGKILGVGNLDQLSGWGEHTLDTRFADKVLMPGFVEGHCHAPEGQIWNYTYLGYFERHDPEGNLHPKLHNMDEVLERLRHVDENMDDQEEPLFAWGFDPIYYNSERMTVKDLDSVSTTRCIIIMHTSGHLLNVNSLVLERAGIDSSTEVHGVFKDEEGNPTGELISMATHYIIQKVAGMPFFNSMDSRGFWRFSAMARRVGVTTATDLAARFDNETLAAYQEVTSQQDFPLRIVPAMRIQEMPIQEGIAKIR</sequence>
<dbReference type="InterPro" id="IPR013108">
    <property type="entry name" value="Amidohydro_3"/>
</dbReference>
<evidence type="ECO:0000313" key="2">
    <source>
        <dbReference type="EMBL" id="SVD77898.1"/>
    </source>
</evidence>
<dbReference type="AlphaFoldDB" id="A0A382Y5X2"/>
<feature type="domain" description="Amidohydrolase 3" evidence="1">
    <location>
        <begin position="41"/>
        <end position="253"/>
    </location>
</feature>
<dbReference type="Gene3D" id="2.30.40.10">
    <property type="entry name" value="Urease, subunit C, domain 1"/>
    <property type="match status" value="1"/>
</dbReference>
<dbReference type="InterPro" id="IPR011059">
    <property type="entry name" value="Metal-dep_hydrolase_composite"/>
</dbReference>
<name>A0A382Y5X2_9ZZZZ</name>
<evidence type="ECO:0000259" key="1">
    <source>
        <dbReference type="Pfam" id="PF07969"/>
    </source>
</evidence>
<dbReference type="GO" id="GO:0016810">
    <property type="term" value="F:hydrolase activity, acting on carbon-nitrogen (but not peptide) bonds"/>
    <property type="evidence" value="ECO:0007669"/>
    <property type="project" value="InterPro"/>
</dbReference>
<dbReference type="EMBL" id="UINC01172693">
    <property type="protein sequence ID" value="SVD77898.1"/>
    <property type="molecule type" value="Genomic_DNA"/>
</dbReference>
<organism evidence="2">
    <name type="scientific">marine metagenome</name>
    <dbReference type="NCBI Taxonomy" id="408172"/>
    <lineage>
        <taxon>unclassified sequences</taxon>
        <taxon>metagenomes</taxon>
        <taxon>ecological metagenomes</taxon>
    </lineage>
</organism>
<dbReference type="SUPFAM" id="SSF51338">
    <property type="entry name" value="Composite domain of metallo-dependent hydrolases"/>
    <property type="match status" value="1"/>
</dbReference>
<protein>
    <recommendedName>
        <fullName evidence="1">Amidohydrolase 3 domain-containing protein</fullName>
    </recommendedName>
</protein>